<dbReference type="AlphaFoldDB" id="A0A0N4XAA6"/>
<dbReference type="EMBL" id="UZAF01023214">
    <property type="protein sequence ID" value="VDO88990.1"/>
    <property type="molecule type" value="Genomic_DNA"/>
</dbReference>
<dbReference type="CDD" id="cd00041">
    <property type="entry name" value="CUB"/>
    <property type="match status" value="1"/>
</dbReference>
<accession>A0A0N4XAA6</accession>
<dbReference type="OrthoDB" id="5842045at2759"/>
<dbReference type="PROSITE" id="PS01180">
    <property type="entry name" value="CUB"/>
    <property type="match status" value="1"/>
</dbReference>
<dbReference type="WBParaSite" id="HPLM_0002130101-mRNA-1">
    <property type="protein sequence ID" value="HPLM_0002130101-mRNA-1"/>
    <property type="gene ID" value="HPLM_0002130101"/>
</dbReference>
<dbReference type="OMA" id="YSDEIAM"/>
<proteinExistence type="predicted"/>
<dbReference type="Gene3D" id="2.60.120.290">
    <property type="entry name" value="Spermadhesin, CUB domain"/>
    <property type="match status" value="2"/>
</dbReference>
<dbReference type="PANTHER" id="PTHR39385:SF2">
    <property type="entry name" value="SLIT-LIKE 3 PROTEIN"/>
    <property type="match status" value="1"/>
</dbReference>
<reference evidence="4 5" key="2">
    <citation type="submission" date="2018-11" db="EMBL/GenBank/DDBJ databases">
        <authorList>
            <consortium name="Pathogen Informatics"/>
        </authorList>
    </citation>
    <scope>NUCLEOTIDE SEQUENCE [LARGE SCALE GENOMIC DNA]</scope>
    <source>
        <strain evidence="4 5">MHpl1</strain>
    </source>
</reference>
<organism evidence="6">
    <name type="scientific">Haemonchus placei</name>
    <name type="common">Barber's pole worm</name>
    <dbReference type="NCBI Taxonomy" id="6290"/>
    <lineage>
        <taxon>Eukaryota</taxon>
        <taxon>Metazoa</taxon>
        <taxon>Ecdysozoa</taxon>
        <taxon>Nematoda</taxon>
        <taxon>Chromadorea</taxon>
        <taxon>Rhabditida</taxon>
        <taxon>Rhabditina</taxon>
        <taxon>Rhabditomorpha</taxon>
        <taxon>Strongyloidea</taxon>
        <taxon>Trichostrongylidae</taxon>
        <taxon>Haemonchus</taxon>
    </lineage>
</organism>
<gene>
    <name evidence="4" type="ORF">HPLM_LOCUS21290</name>
</gene>
<dbReference type="InterPro" id="IPR000859">
    <property type="entry name" value="CUB_dom"/>
</dbReference>
<keyword evidence="1" id="KW-1015">Disulfide bond</keyword>
<evidence type="ECO:0000313" key="4">
    <source>
        <dbReference type="EMBL" id="VDO88990.1"/>
    </source>
</evidence>
<dbReference type="SUPFAM" id="SSF49854">
    <property type="entry name" value="Spermadhesin, CUB domain"/>
    <property type="match status" value="1"/>
</dbReference>
<comment type="caution">
    <text evidence="2">Lacks conserved residue(s) required for the propagation of feature annotation.</text>
</comment>
<evidence type="ECO:0000259" key="3">
    <source>
        <dbReference type="PROSITE" id="PS01180"/>
    </source>
</evidence>
<evidence type="ECO:0000313" key="5">
    <source>
        <dbReference type="Proteomes" id="UP000268014"/>
    </source>
</evidence>
<dbReference type="PANTHER" id="PTHR39385">
    <property type="entry name" value="PROTEIN CBG20422"/>
    <property type="match status" value="1"/>
</dbReference>
<dbReference type="Pfam" id="PF00431">
    <property type="entry name" value="CUB"/>
    <property type="match status" value="1"/>
</dbReference>
<dbReference type="InterPro" id="IPR035914">
    <property type="entry name" value="Sperma_CUB_dom_sf"/>
</dbReference>
<evidence type="ECO:0000313" key="6">
    <source>
        <dbReference type="WBParaSite" id="HPLM_0002130101-mRNA-1"/>
    </source>
</evidence>
<protein>
    <submittedName>
        <fullName evidence="6">CUB domain-containing protein</fullName>
    </submittedName>
</protein>
<evidence type="ECO:0000256" key="2">
    <source>
        <dbReference type="PROSITE-ProRule" id="PRU00059"/>
    </source>
</evidence>
<keyword evidence="5" id="KW-1185">Reference proteome</keyword>
<reference evidence="6" key="1">
    <citation type="submission" date="2017-02" db="UniProtKB">
        <authorList>
            <consortium name="WormBaseParasite"/>
        </authorList>
    </citation>
    <scope>IDENTIFICATION</scope>
</reference>
<feature type="domain" description="CUB" evidence="3">
    <location>
        <begin position="344"/>
        <end position="418"/>
    </location>
</feature>
<sequence length="418" mass="47395">MTTIVVALIGHLVKSMTAVKSSNGLTRIAVQLIIALFGATSFGISKRQIDKIDFVLEGLSPYHSPRYNITFKELTEDRKLILVLFLFWQIAKLSLGISQLACYCNKNDVVVGTKPVYTTSPGFPATYCSKFRCKRRFFHNDTLRHGHDSHLAFAVTVHFLSTQKSDYIQFYSDEIAMEKLNGTQEDVRLVFIGDLMETEFVTDDKIVQHGYNMTVKSIQIPTECLCPHKGVKTMPTKGDVRMLIPEYCVAVYCEWIIPSITYDMKFAAVFNFTSKVDMLTITGGNQTRQFSTISEEYAKELWEIPKNSPPVTILYKRNVQATSPLPSAMTSFFVSWMPREGCSCDNGSIKNAVVGEWDVLTSPAYPLSYCNDMLCITRIVAPEGHHVVLNITDFYTEPYKDELKLYDGWNTTLRPMEK</sequence>
<evidence type="ECO:0000256" key="1">
    <source>
        <dbReference type="ARBA" id="ARBA00023157"/>
    </source>
</evidence>
<dbReference type="STRING" id="6290.A0A0N4XAA6"/>
<name>A0A0N4XAA6_HAEPC</name>
<dbReference type="Proteomes" id="UP000268014">
    <property type="component" value="Unassembled WGS sequence"/>
</dbReference>